<evidence type="ECO:0000313" key="2">
    <source>
        <dbReference type="EMBL" id="AEO94484.1"/>
    </source>
</evidence>
<dbReference type="Proteomes" id="UP000009281">
    <property type="component" value="Segment"/>
</dbReference>
<keyword evidence="1" id="KW-0812">Transmembrane</keyword>
<keyword evidence="3" id="KW-1185">Reference proteome</keyword>
<keyword evidence="1" id="KW-0472">Membrane</keyword>
<keyword evidence="1" id="KW-1133">Transmembrane helix</keyword>
<sequence>MIRENLTRNLKGMTAALIIISFIPVMLAVIAGYAVVARP</sequence>
<dbReference type="GeneID" id="18560323"/>
<dbReference type="OrthoDB" id="28299at10239"/>
<organism evidence="2 3">
    <name type="scientific">Mycobacterium phage Violet</name>
    <dbReference type="NCBI Taxonomy" id="1086800"/>
    <lineage>
        <taxon>Viruses</taxon>
        <taxon>Duplodnaviria</taxon>
        <taxon>Heunggongvirae</taxon>
        <taxon>Uroviricota</taxon>
        <taxon>Caudoviricetes</taxon>
        <taxon>Fromanvirus</taxon>
        <taxon>Fromanvirus violet</taxon>
    </lineage>
</organism>
<dbReference type="EMBL" id="JN687951">
    <property type="protein sequence ID" value="AEO94484.1"/>
    <property type="molecule type" value="Genomic_DNA"/>
</dbReference>
<evidence type="ECO:0000256" key="1">
    <source>
        <dbReference type="SAM" id="Phobius"/>
    </source>
</evidence>
<reference evidence="2 3" key="1">
    <citation type="journal article" date="2012" name="J. Virol.">
        <title>Complete Genome Sequences of 138 Mycobacteriophages.</title>
        <authorList>
            <consortium name="the Science Education Alliance Phage Hunters Advancing Genomics and Evolutionary Science Program"/>
            <consortium name="the KwaZulu-Natal Research Institute for Tuberculosis and HIV Mycobacterial Genetics Course Students"/>
            <consortium name="the Phage Hunters Integrating Research and Education Program"/>
            <person name="Hatfull G.F."/>
        </authorList>
    </citation>
    <scope>NUCLEOTIDE SEQUENCE [LARGE SCALE GENOMIC DNA]</scope>
</reference>
<dbReference type="KEGG" id="vg:18560323"/>
<dbReference type="RefSeq" id="YP_009012774.1">
    <property type="nucleotide sequence ID" value="NC_023695.1"/>
</dbReference>
<evidence type="ECO:0000313" key="3">
    <source>
        <dbReference type="Proteomes" id="UP000009281"/>
    </source>
</evidence>
<gene>
    <name evidence="2" type="primary">86</name>
    <name evidence="2" type="ORF">VIOLET_86</name>
</gene>
<feature type="transmembrane region" description="Helical" evidence="1">
    <location>
        <begin position="12"/>
        <end position="36"/>
    </location>
</feature>
<accession>G3MES1</accession>
<proteinExistence type="predicted"/>
<protein>
    <submittedName>
        <fullName evidence="2">Uncharacterized protein</fullName>
    </submittedName>
</protein>
<name>G3MES1_9CAUD</name>